<keyword evidence="1" id="KW-1185">Reference proteome</keyword>
<dbReference type="Proteomes" id="UP000095287">
    <property type="component" value="Unplaced"/>
</dbReference>
<evidence type="ECO:0000313" key="1">
    <source>
        <dbReference type="Proteomes" id="UP000095287"/>
    </source>
</evidence>
<dbReference type="WBParaSite" id="L893_g17582.t1">
    <property type="protein sequence ID" value="L893_g17582.t1"/>
    <property type="gene ID" value="L893_g17582"/>
</dbReference>
<sequence length="149" mass="16138">MNFVISTVLPVPEHGDISHIYSDLDLPVHVHKMDDMHSDFCPVLYDSMERSSSASLSLLRDHSLTADSIIAASQMRARLSFSSVLSSSTSSSSLQTTSSGESSDLPMYFRAQPRLPSVLEEGHETATLPKLPSYEIAVLVSGTNTALPV</sequence>
<dbReference type="AlphaFoldDB" id="A0A1I7YME9"/>
<name>A0A1I7YME9_9BILA</name>
<protein>
    <submittedName>
        <fullName evidence="2">Uncharacterized protein</fullName>
    </submittedName>
</protein>
<proteinExistence type="predicted"/>
<reference evidence="2" key="1">
    <citation type="submission" date="2016-11" db="UniProtKB">
        <authorList>
            <consortium name="WormBaseParasite"/>
        </authorList>
    </citation>
    <scope>IDENTIFICATION</scope>
</reference>
<accession>A0A1I7YME9</accession>
<evidence type="ECO:0000313" key="2">
    <source>
        <dbReference type="WBParaSite" id="L893_g17582.t1"/>
    </source>
</evidence>
<organism evidence="1 2">
    <name type="scientific">Steinernema glaseri</name>
    <dbReference type="NCBI Taxonomy" id="37863"/>
    <lineage>
        <taxon>Eukaryota</taxon>
        <taxon>Metazoa</taxon>
        <taxon>Ecdysozoa</taxon>
        <taxon>Nematoda</taxon>
        <taxon>Chromadorea</taxon>
        <taxon>Rhabditida</taxon>
        <taxon>Tylenchina</taxon>
        <taxon>Panagrolaimomorpha</taxon>
        <taxon>Strongyloidoidea</taxon>
        <taxon>Steinernematidae</taxon>
        <taxon>Steinernema</taxon>
    </lineage>
</organism>